<gene>
    <name evidence="1" type="ORF">GCM10009741_45480</name>
</gene>
<protein>
    <submittedName>
        <fullName evidence="1">Uncharacterized protein</fullName>
    </submittedName>
</protein>
<sequence>MVAVTDSAVRPQVYDLRLFLQLSLPAHVACWVDSAWRPAWLVSRLHCGDGWVGLVQYEGPTGQEHTARVALDRIAPPPRV</sequence>
<keyword evidence="2" id="KW-1185">Reference proteome</keyword>
<dbReference type="Proteomes" id="UP001500363">
    <property type="component" value="Unassembled WGS sequence"/>
</dbReference>
<evidence type="ECO:0000313" key="1">
    <source>
        <dbReference type="EMBL" id="GAA1537681.1"/>
    </source>
</evidence>
<comment type="caution">
    <text evidence="1">The sequence shown here is derived from an EMBL/GenBank/DDBJ whole genome shotgun (WGS) entry which is preliminary data.</text>
</comment>
<name>A0ABP4M4W6_9ACTN</name>
<dbReference type="EMBL" id="BAAANC010000002">
    <property type="protein sequence ID" value="GAA1537681.1"/>
    <property type="molecule type" value="Genomic_DNA"/>
</dbReference>
<organism evidence="1 2">
    <name type="scientific">Kribbella lupini</name>
    <dbReference type="NCBI Taxonomy" id="291602"/>
    <lineage>
        <taxon>Bacteria</taxon>
        <taxon>Bacillati</taxon>
        <taxon>Actinomycetota</taxon>
        <taxon>Actinomycetes</taxon>
        <taxon>Propionibacteriales</taxon>
        <taxon>Kribbellaceae</taxon>
        <taxon>Kribbella</taxon>
    </lineage>
</organism>
<accession>A0ABP4M4W6</accession>
<evidence type="ECO:0000313" key="2">
    <source>
        <dbReference type="Proteomes" id="UP001500363"/>
    </source>
</evidence>
<proteinExistence type="predicted"/>
<reference evidence="2" key="1">
    <citation type="journal article" date="2019" name="Int. J. Syst. Evol. Microbiol.">
        <title>The Global Catalogue of Microorganisms (GCM) 10K type strain sequencing project: providing services to taxonomists for standard genome sequencing and annotation.</title>
        <authorList>
            <consortium name="The Broad Institute Genomics Platform"/>
            <consortium name="The Broad Institute Genome Sequencing Center for Infectious Disease"/>
            <person name="Wu L."/>
            <person name="Ma J."/>
        </authorList>
    </citation>
    <scope>NUCLEOTIDE SEQUENCE [LARGE SCALE GENOMIC DNA]</scope>
    <source>
        <strain evidence="2">JCM 14303</strain>
    </source>
</reference>